<gene>
    <name evidence="1" type="ORF">H8J70_03215</name>
</gene>
<dbReference type="EMBL" id="JACOGK010000006">
    <property type="protein sequence ID" value="MBC3536262.1"/>
    <property type="molecule type" value="Genomic_DNA"/>
</dbReference>
<accession>A0ABR6VG26</accession>
<dbReference type="Proteomes" id="UP000606870">
    <property type="component" value="Unassembled WGS sequence"/>
</dbReference>
<keyword evidence="2" id="KW-1185">Reference proteome</keyword>
<dbReference type="RefSeq" id="WP_186502421.1">
    <property type="nucleotide sequence ID" value="NZ_JACOGK010000006.1"/>
</dbReference>
<sequence length="118" mass="13639">METECMQDVFINTLIESWRFAKTYAKILEKLDLRERNKYAGRLTWYMKKLSENAAKAGIKIKEYEAGEPFDTGMAVTTVNMDEFAPEEALVIEQMLEPIIMNREGQILQTGTVLLRRA</sequence>
<reference evidence="1 2" key="1">
    <citation type="submission" date="2020-08" db="EMBL/GenBank/DDBJ databases">
        <authorList>
            <person name="Liu C."/>
            <person name="Sun Q."/>
        </authorList>
    </citation>
    <scope>NUCLEOTIDE SEQUENCE [LARGE SCALE GENOMIC DNA]</scope>
    <source>
        <strain evidence="1 2">NSJ-59</strain>
    </source>
</reference>
<comment type="caution">
    <text evidence="1">The sequence shown here is derived from an EMBL/GenBank/DDBJ whole genome shotgun (WGS) entry which is preliminary data.</text>
</comment>
<name>A0ABR6VG26_9FIRM</name>
<protein>
    <submittedName>
        <fullName evidence="1">Uncharacterized protein</fullName>
    </submittedName>
</protein>
<evidence type="ECO:0000313" key="2">
    <source>
        <dbReference type="Proteomes" id="UP000606870"/>
    </source>
</evidence>
<organism evidence="1 2">
    <name type="scientific">Megasphaera hominis</name>
    <dbReference type="NCBI Taxonomy" id="159836"/>
    <lineage>
        <taxon>Bacteria</taxon>
        <taxon>Bacillati</taxon>
        <taxon>Bacillota</taxon>
        <taxon>Negativicutes</taxon>
        <taxon>Veillonellales</taxon>
        <taxon>Veillonellaceae</taxon>
        <taxon>Megasphaera</taxon>
    </lineage>
</organism>
<proteinExistence type="predicted"/>
<evidence type="ECO:0000313" key="1">
    <source>
        <dbReference type="EMBL" id="MBC3536262.1"/>
    </source>
</evidence>